<sequence length="98" mass="11001">MYEHLSECRVSLPDSRYIIENVSRRVAELCVSIVDNGMEKILVFVDGEVIVRALDKGILMQVVATDVLSYYGIRTALEGIILELAASQEFTWRPGDLP</sequence>
<protein>
    <submittedName>
        <fullName evidence="1">Uncharacterized protein</fullName>
    </submittedName>
</protein>
<accession>A0A1E3V4Q4</accession>
<keyword evidence="2" id="KW-1185">Reference proteome</keyword>
<dbReference type="EMBL" id="LYBW01000065">
    <property type="protein sequence ID" value="ODR88407.1"/>
    <property type="molecule type" value="Genomic_DNA"/>
</dbReference>
<gene>
    <name evidence="1" type="ORF">A8M32_25740</name>
</gene>
<dbReference type="AlphaFoldDB" id="A0A1E3V4Q4"/>
<reference evidence="2" key="1">
    <citation type="submission" date="2016-05" db="EMBL/GenBank/DDBJ databases">
        <authorList>
            <person name="Li Y."/>
        </authorList>
    </citation>
    <scope>NUCLEOTIDE SEQUENCE [LARGE SCALE GENOMIC DNA]</scope>
    <source>
        <strain evidence="2">YIC4027</strain>
    </source>
</reference>
<evidence type="ECO:0000313" key="1">
    <source>
        <dbReference type="EMBL" id="ODR88407.1"/>
    </source>
</evidence>
<proteinExistence type="predicted"/>
<dbReference type="Proteomes" id="UP000094342">
    <property type="component" value="Unassembled WGS sequence"/>
</dbReference>
<dbReference type="OrthoDB" id="8281074at2"/>
<name>A0A1E3V4Q4_9HYPH</name>
<dbReference type="RefSeq" id="WP_069461263.1">
    <property type="nucleotide sequence ID" value="NZ_LYBW01000065.1"/>
</dbReference>
<evidence type="ECO:0000313" key="2">
    <source>
        <dbReference type="Proteomes" id="UP000094342"/>
    </source>
</evidence>
<organism evidence="1 2">
    <name type="scientific">Sinorhizobium alkalisoli</name>
    <dbReference type="NCBI Taxonomy" id="1752398"/>
    <lineage>
        <taxon>Bacteria</taxon>
        <taxon>Pseudomonadati</taxon>
        <taxon>Pseudomonadota</taxon>
        <taxon>Alphaproteobacteria</taxon>
        <taxon>Hyphomicrobiales</taxon>
        <taxon>Rhizobiaceae</taxon>
        <taxon>Sinorhizobium/Ensifer group</taxon>
        <taxon>Sinorhizobium</taxon>
    </lineage>
</organism>
<comment type="caution">
    <text evidence="1">The sequence shown here is derived from an EMBL/GenBank/DDBJ whole genome shotgun (WGS) entry which is preliminary data.</text>
</comment>